<dbReference type="AlphaFoldDB" id="A0A0K6HY83"/>
<sequence>MQTNFSHAQALVRQYDPDRYLTALLAPEEHRGGLMALYAFNMEVARVRELVRDPLPGEVRLQWWRDFLAGSAHGDANANPVAAALASTIERYRLPVEALQGLIDARVFDLYDDPMPTLHDLEGYTGETSSALMQLASIILAGGDEAGTCDLAGHAGVAYGLTGLLRALPWHASRRQLYLPADVLDRHGVDRETLFRGEATPELGAALAEMREHIRHHLGRVKSLKTVCTPGIVPAFLPVVLVEAFLGKMEQKGYDPLRSEVSLSQLRRQWLIWRGAWRLLG</sequence>
<proteinExistence type="predicted"/>
<accession>A0A0K6HY83</accession>
<dbReference type="GO" id="GO:0016765">
    <property type="term" value="F:transferase activity, transferring alkyl or aryl (other than methyl) groups"/>
    <property type="evidence" value="ECO:0007669"/>
    <property type="project" value="UniProtKB-ARBA"/>
</dbReference>
<organism evidence="1 2">
    <name type="scientific">Pannonibacter indicus</name>
    <dbReference type="NCBI Taxonomy" id="466044"/>
    <lineage>
        <taxon>Bacteria</taxon>
        <taxon>Pseudomonadati</taxon>
        <taxon>Pseudomonadota</taxon>
        <taxon>Alphaproteobacteria</taxon>
        <taxon>Hyphomicrobiales</taxon>
        <taxon>Stappiaceae</taxon>
        <taxon>Pannonibacter</taxon>
    </lineage>
</organism>
<dbReference type="Gene3D" id="1.10.600.10">
    <property type="entry name" value="Farnesyl Diphosphate Synthase"/>
    <property type="match status" value="1"/>
</dbReference>
<evidence type="ECO:0000313" key="1">
    <source>
        <dbReference type="EMBL" id="CUA95768.1"/>
    </source>
</evidence>
<name>A0A0K6HY83_9HYPH</name>
<reference evidence="2" key="1">
    <citation type="submission" date="2015-08" db="EMBL/GenBank/DDBJ databases">
        <authorList>
            <person name="Varghese N."/>
        </authorList>
    </citation>
    <scope>NUCLEOTIDE SEQUENCE [LARGE SCALE GENOMIC DNA]</scope>
    <source>
        <strain evidence="2">DSM 23407</strain>
    </source>
</reference>
<dbReference type="OrthoDB" id="9814909at2"/>
<dbReference type="InterPro" id="IPR008949">
    <property type="entry name" value="Isoprenoid_synthase_dom_sf"/>
</dbReference>
<evidence type="ECO:0000313" key="2">
    <source>
        <dbReference type="Proteomes" id="UP000183900"/>
    </source>
</evidence>
<dbReference type="EMBL" id="CYHE01000004">
    <property type="protein sequence ID" value="CUA95768.1"/>
    <property type="molecule type" value="Genomic_DNA"/>
</dbReference>
<dbReference type="RefSeq" id="WP_055455425.1">
    <property type="nucleotide sequence ID" value="NZ_CYHE01000004.1"/>
</dbReference>
<dbReference type="InterPro" id="IPR002060">
    <property type="entry name" value="Squ/phyt_synthse"/>
</dbReference>
<dbReference type="SUPFAM" id="SSF48576">
    <property type="entry name" value="Terpenoid synthases"/>
    <property type="match status" value="1"/>
</dbReference>
<keyword evidence="2" id="KW-1185">Reference proteome</keyword>
<dbReference type="PANTHER" id="PTHR31480">
    <property type="entry name" value="BIFUNCTIONAL LYCOPENE CYCLASE/PHYTOENE SYNTHASE"/>
    <property type="match status" value="1"/>
</dbReference>
<gene>
    <name evidence="1" type="ORF">Ga0061067_104148</name>
</gene>
<protein>
    <submittedName>
        <fullName evidence="1">Phytoene/squalene synthetase</fullName>
    </submittedName>
</protein>
<dbReference type="Pfam" id="PF00494">
    <property type="entry name" value="SQS_PSY"/>
    <property type="match status" value="1"/>
</dbReference>
<dbReference type="Proteomes" id="UP000183900">
    <property type="component" value="Unassembled WGS sequence"/>
</dbReference>